<keyword evidence="2" id="KW-1185">Reference proteome</keyword>
<dbReference type="AlphaFoldDB" id="A0A6A6GUE3"/>
<dbReference type="OrthoDB" id="3914475at2759"/>
<dbReference type="EMBL" id="ML991864">
    <property type="protein sequence ID" value="KAF2229412.1"/>
    <property type="molecule type" value="Genomic_DNA"/>
</dbReference>
<protein>
    <recommendedName>
        <fullName evidence="3">TLDc domain-containing protein</fullName>
    </recommendedName>
</protein>
<organism evidence="1 2">
    <name type="scientific">Viridothelium virens</name>
    <name type="common">Speckled blister lichen</name>
    <name type="synonym">Trypethelium virens</name>
    <dbReference type="NCBI Taxonomy" id="1048519"/>
    <lineage>
        <taxon>Eukaryota</taxon>
        <taxon>Fungi</taxon>
        <taxon>Dikarya</taxon>
        <taxon>Ascomycota</taxon>
        <taxon>Pezizomycotina</taxon>
        <taxon>Dothideomycetes</taxon>
        <taxon>Dothideomycetes incertae sedis</taxon>
        <taxon>Trypetheliales</taxon>
        <taxon>Trypetheliaceae</taxon>
        <taxon>Viridothelium</taxon>
    </lineage>
</organism>
<gene>
    <name evidence="1" type="ORF">EV356DRAFT_580842</name>
</gene>
<evidence type="ECO:0000313" key="1">
    <source>
        <dbReference type="EMBL" id="KAF2229412.1"/>
    </source>
</evidence>
<dbReference type="Proteomes" id="UP000800092">
    <property type="component" value="Unassembled WGS sequence"/>
</dbReference>
<proteinExistence type="predicted"/>
<name>A0A6A6GUE3_VIRVR</name>
<evidence type="ECO:0000313" key="2">
    <source>
        <dbReference type="Proteomes" id="UP000800092"/>
    </source>
</evidence>
<sequence>MSSTDSLPQIDTVDRFRQRFKDLFKGHCLSLGELKWLRTVFEKFGSSCDQSICWDISDLIEFLSATTPEELRLVLTAAGPLLYRCMVCLGSFPYHNVAARPLDFDTACVALIILLRRNDSHARFPPDYSGTNLEEELNEWHRIVLFQSMSSINTSRNDDCSFQPDREYVEDLPHNEHIRQAHTFLACSNSRRLHGGKTVVTGPPMISVSQLPSSQSRSFDRLIPKDEFRAILKLSIANQLYLSGNGPEVLALSGAALDNSTENIFNAFIEAHRIPTPTGICWKAFDKVNKTSTPHIFLALVRLIAPFVLDKGLSPEQFQTLTRAEALSEVRKAFAVSVEYAAPKPGSILNLSILAQLATFLPVQLPLEIASVLVTKKGNDLDLLAIERSICSRSQPLLLLASGYLKETISTAAHNNGHVCFGVYFPDNPRHYACLFELEPIHRVFWSGLANEQQAEFLHVTSDDGNASVVKAEIRTPDGELIRFILEEGLGNGLFSVQETGQDNAAILRAFNLEVVELIGFPSGVTTLDLPMDYTFYVREDIVING</sequence>
<evidence type="ECO:0008006" key="3">
    <source>
        <dbReference type="Google" id="ProtNLM"/>
    </source>
</evidence>
<reference evidence="1" key="1">
    <citation type="journal article" date="2020" name="Stud. Mycol.">
        <title>101 Dothideomycetes genomes: a test case for predicting lifestyles and emergence of pathogens.</title>
        <authorList>
            <person name="Haridas S."/>
            <person name="Albert R."/>
            <person name="Binder M."/>
            <person name="Bloem J."/>
            <person name="Labutti K."/>
            <person name="Salamov A."/>
            <person name="Andreopoulos B."/>
            <person name="Baker S."/>
            <person name="Barry K."/>
            <person name="Bills G."/>
            <person name="Bluhm B."/>
            <person name="Cannon C."/>
            <person name="Castanera R."/>
            <person name="Culley D."/>
            <person name="Daum C."/>
            <person name="Ezra D."/>
            <person name="Gonzalez J."/>
            <person name="Henrissat B."/>
            <person name="Kuo A."/>
            <person name="Liang C."/>
            <person name="Lipzen A."/>
            <person name="Lutzoni F."/>
            <person name="Magnuson J."/>
            <person name="Mondo S."/>
            <person name="Nolan M."/>
            <person name="Ohm R."/>
            <person name="Pangilinan J."/>
            <person name="Park H.-J."/>
            <person name="Ramirez L."/>
            <person name="Alfaro M."/>
            <person name="Sun H."/>
            <person name="Tritt A."/>
            <person name="Yoshinaga Y."/>
            <person name="Zwiers L.-H."/>
            <person name="Turgeon B."/>
            <person name="Goodwin S."/>
            <person name="Spatafora J."/>
            <person name="Crous P."/>
            <person name="Grigoriev I."/>
        </authorList>
    </citation>
    <scope>NUCLEOTIDE SEQUENCE</scope>
    <source>
        <strain evidence="1">Tuck. ex Michener</strain>
    </source>
</reference>
<accession>A0A6A6GUE3</accession>